<organism evidence="4 5">
    <name type="scientific">Candidatus Jorgensenbacteria bacterium CG23_combo_of_CG06-09_8_20_14_all_54_14</name>
    <dbReference type="NCBI Taxonomy" id="1974595"/>
    <lineage>
        <taxon>Bacteria</taxon>
        <taxon>Candidatus Joergenseniibacteriota</taxon>
    </lineage>
</organism>
<feature type="domain" description="Glycosyltransferase subfamily 4-like N-terminal" evidence="3">
    <location>
        <begin position="67"/>
        <end position="231"/>
    </location>
</feature>
<dbReference type="Pfam" id="PF13439">
    <property type="entry name" value="Glyco_transf_4"/>
    <property type="match status" value="1"/>
</dbReference>
<dbReference type="InterPro" id="IPR028098">
    <property type="entry name" value="Glyco_trans_4-like_N"/>
</dbReference>
<dbReference type="Gene3D" id="3.40.50.2000">
    <property type="entry name" value="Glycogen Phosphorylase B"/>
    <property type="match status" value="2"/>
</dbReference>
<comment type="caution">
    <text evidence="4">The sequence shown here is derived from an EMBL/GenBank/DDBJ whole genome shotgun (WGS) entry which is preliminary data.</text>
</comment>
<keyword evidence="1" id="KW-0808">Transferase</keyword>
<name>A0A2G9Z9A0_9BACT</name>
<dbReference type="EMBL" id="PCRZ01000043">
    <property type="protein sequence ID" value="PIP29746.1"/>
    <property type="molecule type" value="Genomic_DNA"/>
</dbReference>
<evidence type="ECO:0000259" key="3">
    <source>
        <dbReference type="Pfam" id="PF13439"/>
    </source>
</evidence>
<evidence type="ECO:0000259" key="2">
    <source>
        <dbReference type="Pfam" id="PF00534"/>
    </source>
</evidence>
<evidence type="ECO:0000313" key="4">
    <source>
        <dbReference type="EMBL" id="PIP29746.1"/>
    </source>
</evidence>
<dbReference type="PANTHER" id="PTHR46401">
    <property type="entry name" value="GLYCOSYLTRANSFERASE WBBK-RELATED"/>
    <property type="match status" value="1"/>
</dbReference>
<dbReference type="GO" id="GO:0009103">
    <property type="term" value="P:lipopolysaccharide biosynthetic process"/>
    <property type="evidence" value="ECO:0007669"/>
    <property type="project" value="TreeGrafter"/>
</dbReference>
<evidence type="ECO:0008006" key="6">
    <source>
        <dbReference type="Google" id="ProtNLM"/>
    </source>
</evidence>
<dbReference type="SUPFAM" id="SSF53756">
    <property type="entry name" value="UDP-Glycosyltransferase/glycogen phosphorylase"/>
    <property type="match status" value="1"/>
</dbReference>
<accession>A0A2G9Z9A0</accession>
<reference evidence="4 5" key="1">
    <citation type="submission" date="2017-09" db="EMBL/GenBank/DDBJ databases">
        <title>Depth-based differentiation of microbial function through sediment-hosted aquifers and enrichment of novel symbionts in the deep terrestrial subsurface.</title>
        <authorList>
            <person name="Probst A.J."/>
            <person name="Ladd B."/>
            <person name="Jarett J.K."/>
            <person name="Geller-Mcgrath D.E."/>
            <person name="Sieber C.M."/>
            <person name="Emerson J.B."/>
            <person name="Anantharaman K."/>
            <person name="Thomas B.C."/>
            <person name="Malmstrom R."/>
            <person name="Stieglmeier M."/>
            <person name="Klingl A."/>
            <person name="Woyke T."/>
            <person name="Ryan C.M."/>
            <person name="Banfield J.F."/>
        </authorList>
    </citation>
    <scope>NUCLEOTIDE SEQUENCE [LARGE SCALE GENOMIC DNA]</scope>
    <source>
        <strain evidence="4">CG23_combo_of_CG06-09_8_20_14_all_54_14</strain>
    </source>
</reference>
<gene>
    <name evidence="4" type="ORF">COX26_02490</name>
</gene>
<dbReference type="GO" id="GO:0016757">
    <property type="term" value="F:glycosyltransferase activity"/>
    <property type="evidence" value="ECO:0007669"/>
    <property type="project" value="InterPro"/>
</dbReference>
<protein>
    <recommendedName>
        <fullName evidence="6">Glycosyl transferase family 1</fullName>
    </recommendedName>
</protein>
<dbReference type="CDD" id="cd03809">
    <property type="entry name" value="GT4_MtfB-like"/>
    <property type="match status" value="1"/>
</dbReference>
<feature type="domain" description="Glycosyl transferase family 1" evidence="2">
    <location>
        <begin position="249"/>
        <end position="408"/>
    </location>
</feature>
<dbReference type="FunFam" id="3.40.50.2000:FF:000119">
    <property type="entry name" value="Glycosyl transferase group 1"/>
    <property type="match status" value="1"/>
</dbReference>
<evidence type="ECO:0000313" key="5">
    <source>
        <dbReference type="Proteomes" id="UP000228812"/>
    </source>
</evidence>
<dbReference type="Pfam" id="PF00534">
    <property type="entry name" value="Glycos_transf_1"/>
    <property type="match status" value="1"/>
</dbReference>
<sequence length="435" mass="48653">MIPLETTPAPLEFSAAAFPTREPEADKKHREILTGPALGIPKWPLGLTVSNGMTILVDLRPLVSGVVSGVETYTVSLLAHLLKTDTRNRYLFFLSRFRKKPLPPEWDFLTGAGALNWHIPNKALDAWWGVASWPPVDTFVNADVVFSPHLNLLRASPRARRVITIHDLSFVHYPHFFPLRKRFWHWTQHVRAQVRRAARVIAVSEFTKKDMMATWHLPEEKIAVVHSGINPFYLRLPENDAGLRAFREQHGLAQPFVLFVGTLEPRKNIPGIIRAFNVLKGEAAFRGLSLILVGRRGWLYDGIARAISGSPHRNDIRLWGSATEEELRYLYNLAAAFTYPSFFEGFGFPVLEAQACGAPVIASNVTSLPEILGESAILVPPRDTDAIARAVAKVAANSELRAALREKGFANVKRFSWQRAAEETLAVLEETGNQP</sequence>
<dbReference type="PANTHER" id="PTHR46401:SF2">
    <property type="entry name" value="GLYCOSYLTRANSFERASE WBBK-RELATED"/>
    <property type="match status" value="1"/>
</dbReference>
<dbReference type="AlphaFoldDB" id="A0A2G9Z9A0"/>
<dbReference type="Proteomes" id="UP000228812">
    <property type="component" value="Unassembled WGS sequence"/>
</dbReference>
<dbReference type="InterPro" id="IPR001296">
    <property type="entry name" value="Glyco_trans_1"/>
</dbReference>
<proteinExistence type="predicted"/>
<evidence type="ECO:0000256" key="1">
    <source>
        <dbReference type="ARBA" id="ARBA00022679"/>
    </source>
</evidence>